<accession>A0ABX8U466</accession>
<dbReference type="InterPro" id="IPR034660">
    <property type="entry name" value="DinB/YfiT-like"/>
</dbReference>
<dbReference type="InterPro" id="IPR024344">
    <property type="entry name" value="MDMPI_metal-binding"/>
</dbReference>
<proteinExistence type="predicted"/>
<dbReference type="EMBL" id="CP068985">
    <property type="protein sequence ID" value="QYC42525.1"/>
    <property type="molecule type" value="Genomic_DNA"/>
</dbReference>
<protein>
    <recommendedName>
        <fullName evidence="1">Mycothiol-dependent maleylpyruvate isomerase metal-binding domain-containing protein</fullName>
    </recommendedName>
</protein>
<dbReference type="InterPro" id="IPR017517">
    <property type="entry name" value="Maleyloyr_isom"/>
</dbReference>
<sequence length="202" mass="22480">MKTPTMGEIADRYRRRADAFDRKVAAIRPDQWNNPSPCEKWTARDVVQHIIDMHGVILRQLDRTLSAAPSVDEDPVAAFRSARADVEAILDDPSLASLECETPTGRMTAEEHIDKVPSADLPLHGWDLARATGQDDTMDPADVEYHWSAITALPVDLLEKYRTPGAFGPGVEVFGPEVRIEEDAPPQDRLLGFIGRDPRWSA</sequence>
<dbReference type="NCBIfam" id="TIGR03083">
    <property type="entry name" value="maleylpyruvate isomerase family mycothiol-dependent enzyme"/>
    <property type="match status" value="1"/>
</dbReference>
<evidence type="ECO:0000259" key="1">
    <source>
        <dbReference type="Pfam" id="PF11716"/>
    </source>
</evidence>
<evidence type="ECO:0000313" key="3">
    <source>
        <dbReference type="Proteomes" id="UP000824681"/>
    </source>
</evidence>
<evidence type="ECO:0000313" key="2">
    <source>
        <dbReference type="EMBL" id="QYC42525.1"/>
    </source>
</evidence>
<feature type="domain" description="Mycothiol-dependent maleylpyruvate isomerase metal-binding" evidence="1">
    <location>
        <begin position="14"/>
        <end position="92"/>
    </location>
</feature>
<organism evidence="2 3">
    <name type="scientific">Nonomuraea coxensis DSM 45129</name>
    <dbReference type="NCBI Taxonomy" id="1122611"/>
    <lineage>
        <taxon>Bacteria</taxon>
        <taxon>Bacillati</taxon>
        <taxon>Actinomycetota</taxon>
        <taxon>Actinomycetes</taxon>
        <taxon>Streptosporangiales</taxon>
        <taxon>Streptosporangiaceae</taxon>
        <taxon>Nonomuraea</taxon>
    </lineage>
</organism>
<reference evidence="2 3" key="1">
    <citation type="journal article" date="2021" name="ACS Chem. Biol.">
        <title>Genomic-Led Discovery of a Novel Glycopeptide Antibiotic by Nonomuraea coxensis DSM 45129.</title>
        <authorList>
            <person name="Yushchuk O."/>
            <person name="Vior N.M."/>
            <person name="Andreo-Vidal A."/>
            <person name="Berini F."/>
            <person name="Ruckert C."/>
            <person name="Busche T."/>
            <person name="Binda E."/>
            <person name="Kalinowski J."/>
            <person name="Truman A.W."/>
            <person name="Marinelli F."/>
        </authorList>
    </citation>
    <scope>NUCLEOTIDE SEQUENCE [LARGE SCALE GENOMIC DNA]</scope>
    <source>
        <strain evidence="2 3">DSM 45129</strain>
    </source>
</reference>
<keyword evidence="3" id="KW-1185">Reference proteome</keyword>
<gene>
    <name evidence="2" type="ORF">Nocox_24610</name>
</gene>
<name>A0ABX8U466_9ACTN</name>
<dbReference type="Gene3D" id="1.20.120.450">
    <property type="entry name" value="dinb family like domain"/>
    <property type="match status" value="1"/>
</dbReference>
<dbReference type="SUPFAM" id="SSF109854">
    <property type="entry name" value="DinB/YfiT-like putative metalloenzymes"/>
    <property type="match status" value="1"/>
</dbReference>
<dbReference type="NCBIfam" id="TIGR03086">
    <property type="entry name" value="TIGR03086 family metal-binding protein"/>
    <property type="match status" value="1"/>
</dbReference>
<dbReference type="Proteomes" id="UP000824681">
    <property type="component" value="Chromosome"/>
</dbReference>
<dbReference type="Pfam" id="PF11716">
    <property type="entry name" value="MDMPI_N"/>
    <property type="match status" value="1"/>
</dbReference>
<dbReference type="InterPro" id="IPR017520">
    <property type="entry name" value="CHP03086"/>
</dbReference>